<dbReference type="AlphaFoldDB" id="A0A8K0K5I9"/>
<feature type="domain" description="Alpha-2-macroglobulin" evidence="3">
    <location>
        <begin position="7"/>
        <end position="101"/>
    </location>
</feature>
<reference evidence="4" key="2">
    <citation type="submission" date="2017-10" db="EMBL/GenBank/DDBJ databases">
        <title>Ladona fulva Genome sequencing and assembly.</title>
        <authorList>
            <person name="Murali S."/>
            <person name="Richards S."/>
            <person name="Bandaranaike D."/>
            <person name="Bellair M."/>
            <person name="Blankenburg K."/>
            <person name="Chao H."/>
            <person name="Dinh H."/>
            <person name="Doddapaneni H."/>
            <person name="Dugan-Rocha S."/>
            <person name="Elkadiri S."/>
            <person name="Gnanaolivu R."/>
            <person name="Hernandez B."/>
            <person name="Skinner E."/>
            <person name="Javaid M."/>
            <person name="Lee S."/>
            <person name="Li M."/>
            <person name="Ming W."/>
            <person name="Munidasa M."/>
            <person name="Muniz J."/>
            <person name="Nguyen L."/>
            <person name="Hughes D."/>
            <person name="Osuji N."/>
            <person name="Pu L.-L."/>
            <person name="Puazo M."/>
            <person name="Qu C."/>
            <person name="Quiroz J."/>
            <person name="Raj R."/>
            <person name="Weissenberger G."/>
            <person name="Xin Y."/>
            <person name="Zou X."/>
            <person name="Han Y."/>
            <person name="Worley K."/>
            <person name="Muzny D."/>
            <person name="Gibbs R."/>
        </authorList>
    </citation>
    <scope>NUCLEOTIDE SEQUENCE</scope>
    <source>
        <strain evidence="4">Sampled in the wild</strain>
    </source>
</reference>
<gene>
    <name evidence="4" type="ORF">J437_LFUL007851</name>
</gene>
<dbReference type="PANTHER" id="PTHR11412:SF136">
    <property type="entry name" value="CD109 ANTIGEN"/>
    <property type="match status" value="1"/>
</dbReference>
<dbReference type="PANTHER" id="PTHR11412">
    <property type="entry name" value="MACROGLOBULIN / COMPLEMENT"/>
    <property type="match status" value="1"/>
</dbReference>
<evidence type="ECO:0000313" key="5">
    <source>
        <dbReference type="Proteomes" id="UP000792457"/>
    </source>
</evidence>
<keyword evidence="5" id="KW-1185">Reference proteome</keyword>
<reference evidence="4" key="1">
    <citation type="submission" date="2013-04" db="EMBL/GenBank/DDBJ databases">
        <authorList>
            <person name="Qu J."/>
            <person name="Murali S.C."/>
            <person name="Bandaranaike D."/>
            <person name="Bellair M."/>
            <person name="Blankenburg K."/>
            <person name="Chao H."/>
            <person name="Dinh H."/>
            <person name="Doddapaneni H."/>
            <person name="Downs B."/>
            <person name="Dugan-Rocha S."/>
            <person name="Elkadiri S."/>
            <person name="Gnanaolivu R.D."/>
            <person name="Hernandez B."/>
            <person name="Javaid M."/>
            <person name="Jayaseelan J.C."/>
            <person name="Lee S."/>
            <person name="Li M."/>
            <person name="Ming W."/>
            <person name="Munidasa M."/>
            <person name="Muniz J."/>
            <person name="Nguyen L."/>
            <person name="Ongeri F."/>
            <person name="Osuji N."/>
            <person name="Pu L.-L."/>
            <person name="Puazo M."/>
            <person name="Qu C."/>
            <person name="Quiroz J."/>
            <person name="Raj R."/>
            <person name="Weissenberger G."/>
            <person name="Xin Y."/>
            <person name="Zou X."/>
            <person name="Han Y."/>
            <person name="Richards S."/>
            <person name="Worley K."/>
            <person name="Muzny D."/>
            <person name="Gibbs R."/>
        </authorList>
    </citation>
    <scope>NUCLEOTIDE SEQUENCE</scope>
    <source>
        <strain evidence="4">Sampled in the wild</strain>
    </source>
</reference>
<dbReference type="GO" id="GO:0004866">
    <property type="term" value="F:endopeptidase inhibitor activity"/>
    <property type="evidence" value="ECO:0007669"/>
    <property type="project" value="InterPro"/>
</dbReference>
<dbReference type="InterPro" id="IPR050473">
    <property type="entry name" value="A2M/Complement_sys"/>
</dbReference>
<dbReference type="SMART" id="SM01360">
    <property type="entry name" value="A2M"/>
    <property type="match status" value="1"/>
</dbReference>
<dbReference type="InterPro" id="IPR001599">
    <property type="entry name" value="Macroglobln_a2"/>
</dbReference>
<comment type="caution">
    <text evidence="4">The sequence shown here is derived from an EMBL/GenBank/DDBJ whole genome shotgun (WGS) entry which is preliminary data.</text>
</comment>
<dbReference type="Pfam" id="PF00207">
    <property type="entry name" value="A2M"/>
    <property type="match status" value="1"/>
</dbReference>
<protein>
    <recommendedName>
        <fullName evidence="3">Alpha-2-macroglobulin domain-containing protein</fullName>
    </recommendedName>
</protein>
<dbReference type="EMBL" id="KZ308332">
    <property type="protein sequence ID" value="KAG8227655.1"/>
    <property type="molecule type" value="Genomic_DNA"/>
</dbReference>
<evidence type="ECO:0000256" key="1">
    <source>
        <dbReference type="ARBA" id="ARBA00022729"/>
    </source>
</evidence>
<evidence type="ECO:0000256" key="2">
    <source>
        <dbReference type="ARBA" id="ARBA00022966"/>
    </source>
</evidence>
<organism evidence="4 5">
    <name type="scientific">Ladona fulva</name>
    <name type="common">Scarce chaser dragonfly</name>
    <name type="synonym">Libellula fulva</name>
    <dbReference type="NCBI Taxonomy" id="123851"/>
    <lineage>
        <taxon>Eukaryota</taxon>
        <taxon>Metazoa</taxon>
        <taxon>Ecdysozoa</taxon>
        <taxon>Arthropoda</taxon>
        <taxon>Hexapoda</taxon>
        <taxon>Insecta</taxon>
        <taxon>Pterygota</taxon>
        <taxon>Palaeoptera</taxon>
        <taxon>Odonata</taxon>
        <taxon>Epiprocta</taxon>
        <taxon>Anisoptera</taxon>
        <taxon>Libelluloidea</taxon>
        <taxon>Libellulidae</taxon>
        <taxon>Ladona</taxon>
    </lineage>
</organism>
<name>A0A8K0K5I9_LADFU</name>
<evidence type="ECO:0000259" key="3">
    <source>
        <dbReference type="SMART" id="SM01360"/>
    </source>
</evidence>
<dbReference type="OrthoDB" id="2142040at2759"/>
<sequence>MREYVNAVFHATELCNPDASGGRGLSVRLNAPPDAGKWILRAVALSRRWGVRVSPPLPVSAFRPLATHFRLPASLRVGEALEVDVKIVNNINSCLDVSIPPIPTSAFTNSRKGIMEG</sequence>
<accession>A0A8K0K5I9</accession>
<keyword evidence="1" id="KW-0732">Signal</keyword>
<evidence type="ECO:0000313" key="4">
    <source>
        <dbReference type="EMBL" id="KAG8227655.1"/>
    </source>
</evidence>
<keyword evidence="2" id="KW-0882">Thioester bond</keyword>
<dbReference type="Proteomes" id="UP000792457">
    <property type="component" value="Unassembled WGS sequence"/>
</dbReference>
<proteinExistence type="predicted"/>